<dbReference type="InterPro" id="IPR004211">
    <property type="entry name" value="Endonuclease_7"/>
</dbReference>
<sequence>MAVRLTKAALGPKTKQMLAMQKGLSPITGRPITDAVMDHCHKTGDCRGVLQRWENAVLGRLENWASRLGGDPPIGDVEFLRGVADYLERTRANPTGVIYPTHRTPAEKKQASLEKARKARVAARKLKKSKEAE</sequence>
<dbReference type="InterPro" id="IPR038563">
    <property type="entry name" value="Endonuclease_7_sf"/>
</dbReference>
<dbReference type="GO" id="GO:0004519">
    <property type="term" value="F:endonuclease activity"/>
    <property type="evidence" value="ECO:0007669"/>
    <property type="project" value="UniProtKB-KW"/>
</dbReference>
<accession>A0A8E5NVH3</accession>
<dbReference type="Gene3D" id="3.40.1800.10">
    <property type="entry name" value="His-Me finger endonucleases"/>
    <property type="match status" value="1"/>
</dbReference>
<evidence type="ECO:0000256" key="1">
    <source>
        <dbReference type="SAM" id="MobiDB-lite"/>
    </source>
</evidence>
<feature type="region of interest" description="Disordered" evidence="1">
    <location>
        <begin position="96"/>
        <end position="133"/>
    </location>
</feature>
<feature type="compositionally biased region" description="Basic residues" evidence="1">
    <location>
        <begin position="117"/>
        <end position="133"/>
    </location>
</feature>
<evidence type="ECO:0000313" key="2">
    <source>
        <dbReference type="EMBL" id="QVE65534.1"/>
    </source>
</evidence>
<dbReference type="InterPro" id="IPR044925">
    <property type="entry name" value="His-Me_finger_sf"/>
</dbReference>
<dbReference type="SUPFAM" id="SSF54060">
    <property type="entry name" value="His-Me finger endonucleases"/>
    <property type="match status" value="1"/>
</dbReference>
<protein>
    <submittedName>
        <fullName evidence="2">DNA endonuclease VII</fullName>
    </submittedName>
</protein>
<organism evidence="2 3">
    <name type="scientific">Ralstonia phage vB_RsoP_BMB50</name>
    <dbReference type="NCBI Taxonomy" id="2834269"/>
    <lineage>
        <taxon>Viruses</taxon>
        <taxon>Duplodnaviria</taxon>
        <taxon>Heunggongvirae</taxon>
        <taxon>Uroviricota</taxon>
        <taxon>Caudoviricetes</taxon>
        <taxon>Autographivirales</taxon>
        <taxon>Autonotataviridae</taxon>
        <taxon>Okabevirinae</taxon>
        <taxon>Hongshanvirus</taxon>
        <taxon>Hongshanvirus BMB50</taxon>
    </lineage>
</organism>
<evidence type="ECO:0000313" key="3">
    <source>
        <dbReference type="Proteomes" id="UP000694260"/>
    </source>
</evidence>
<keyword evidence="2" id="KW-0255">Endonuclease</keyword>
<dbReference type="EMBL" id="MW965453">
    <property type="protein sequence ID" value="QVE65534.1"/>
    <property type="molecule type" value="Genomic_DNA"/>
</dbReference>
<dbReference type="Proteomes" id="UP000694260">
    <property type="component" value="Segment"/>
</dbReference>
<name>A0A8E5NVH3_9CAUD</name>
<proteinExistence type="predicted"/>
<keyword evidence="2" id="KW-0540">Nuclease</keyword>
<keyword evidence="2" id="KW-0378">Hydrolase</keyword>
<dbReference type="Pfam" id="PF02945">
    <property type="entry name" value="Endonuclease_7"/>
    <property type="match status" value="1"/>
</dbReference>
<keyword evidence="3" id="KW-1185">Reference proteome</keyword>
<feature type="compositionally biased region" description="Basic and acidic residues" evidence="1">
    <location>
        <begin position="104"/>
        <end position="116"/>
    </location>
</feature>
<reference evidence="2" key="1">
    <citation type="submission" date="2021-04" db="EMBL/GenBank/DDBJ databases">
        <title>Genomic characterization of the novel lytic bacteriophage vB_RsoP_BMB50 infecting Ralstonia solanacearum.</title>
        <authorList>
            <person name="Wang K."/>
            <person name="Liu Q."/>
            <person name="Dong Z."/>
            <person name="Sun M."/>
            <person name="Peng D."/>
        </authorList>
    </citation>
    <scope>NUCLEOTIDE SEQUENCE</scope>
</reference>